<dbReference type="PROSITE" id="PS51194">
    <property type="entry name" value="HELICASE_CTER"/>
    <property type="match status" value="1"/>
</dbReference>
<dbReference type="AlphaFoldDB" id="A0A433DGT7"/>
<feature type="domain" description="Helicase C-terminal" evidence="6">
    <location>
        <begin position="686"/>
        <end position="838"/>
    </location>
</feature>
<dbReference type="GO" id="GO:0006346">
    <property type="term" value="P:DNA methylation-dependent constitutive heterochromatin formation"/>
    <property type="evidence" value="ECO:0007669"/>
    <property type="project" value="TreeGrafter"/>
</dbReference>
<dbReference type="Pfam" id="PF00176">
    <property type="entry name" value="SNF2-rel_dom"/>
    <property type="match status" value="2"/>
</dbReference>
<dbReference type="GO" id="GO:0031508">
    <property type="term" value="P:pericentric heterochromatin formation"/>
    <property type="evidence" value="ECO:0007669"/>
    <property type="project" value="TreeGrafter"/>
</dbReference>
<evidence type="ECO:0000313" key="7">
    <source>
        <dbReference type="EMBL" id="RUP50019.1"/>
    </source>
</evidence>
<feature type="region of interest" description="Disordered" evidence="4">
    <location>
        <begin position="137"/>
        <end position="192"/>
    </location>
</feature>
<dbReference type="InterPro" id="IPR000330">
    <property type="entry name" value="SNF2_N"/>
</dbReference>
<gene>
    <name evidence="7" type="ORF">BC936DRAFT_140666</name>
</gene>
<dbReference type="SMART" id="SM00487">
    <property type="entry name" value="DEXDc"/>
    <property type="match status" value="1"/>
</dbReference>
<evidence type="ECO:0000256" key="3">
    <source>
        <dbReference type="ARBA" id="ARBA00022840"/>
    </source>
</evidence>
<keyword evidence="3" id="KW-0067">ATP-binding</keyword>
<evidence type="ECO:0000259" key="6">
    <source>
        <dbReference type="PROSITE" id="PS51194"/>
    </source>
</evidence>
<dbReference type="GO" id="GO:0005634">
    <property type="term" value="C:nucleus"/>
    <property type="evidence" value="ECO:0007669"/>
    <property type="project" value="TreeGrafter"/>
</dbReference>
<dbReference type="Gene3D" id="3.40.50.10810">
    <property type="entry name" value="Tandem AAA-ATPase domain"/>
    <property type="match status" value="3"/>
</dbReference>
<dbReference type="GO" id="GO:0044027">
    <property type="term" value="P:negative regulation of gene expression via chromosomal CpG island methylation"/>
    <property type="evidence" value="ECO:0007669"/>
    <property type="project" value="TreeGrafter"/>
</dbReference>
<evidence type="ECO:0000256" key="2">
    <source>
        <dbReference type="ARBA" id="ARBA00022801"/>
    </source>
</evidence>
<evidence type="ECO:0000256" key="4">
    <source>
        <dbReference type="SAM" id="MobiDB-lite"/>
    </source>
</evidence>
<feature type="domain" description="Helicase ATP-binding" evidence="5">
    <location>
        <begin position="298"/>
        <end position="548"/>
    </location>
</feature>
<dbReference type="InterPro" id="IPR049730">
    <property type="entry name" value="SNF2/RAD54-like_C"/>
</dbReference>
<evidence type="ECO:0000259" key="5">
    <source>
        <dbReference type="PROSITE" id="PS51192"/>
    </source>
</evidence>
<keyword evidence="8" id="KW-1185">Reference proteome</keyword>
<feature type="region of interest" description="Disordered" evidence="4">
    <location>
        <begin position="557"/>
        <end position="586"/>
    </location>
</feature>
<evidence type="ECO:0000313" key="8">
    <source>
        <dbReference type="Proteomes" id="UP000268093"/>
    </source>
</evidence>
<keyword evidence="1" id="KW-0547">Nucleotide-binding</keyword>
<dbReference type="PROSITE" id="PS51192">
    <property type="entry name" value="HELICASE_ATP_BIND_1"/>
    <property type="match status" value="1"/>
</dbReference>
<keyword evidence="2 7" id="KW-0378">Hydrolase</keyword>
<dbReference type="CDD" id="cd18793">
    <property type="entry name" value="SF2_C_SNF"/>
    <property type="match status" value="1"/>
</dbReference>
<dbReference type="PANTHER" id="PTHR47161:SF1">
    <property type="entry name" value="LYMPHOID-SPECIFIC HELICASE"/>
    <property type="match status" value="1"/>
</dbReference>
<dbReference type="InterPro" id="IPR038718">
    <property type="entry name" value="SNF2-like_sf"/>
</dbReference>
<dbReference type="EMBL" id="RBNI01001755">
    <property type="protein sequence ID" value="RUP50019.1"/>
    <property type="molecule type" value="Genomic_DNA"/>
</dbReference>
<dbReference type="Pfam" id="PF00271">
    <property type="entry name" value="Helicase_C"/>
    <property type="match status" value="1"/>
</dbReference>
<accession>A0A433DGT7</accession>
<dbReference type="GO" id="GO:0005721">
    <property type="term" value="C:pericentric heterochromatin"/>
    <property type="evidence" value="ECO:0007669"/>
    <property type="project" value="TreeGrafter"/>
</dbReference>
<dbReference type="SUPFAM" id="SSF52540">
    <property type="entry name" value="P-loop containing nucleoside triphosphate hydrolases"/>
    <property type="match status" value="2"/>
</dbReference>
<dbReference type="Gene3D" id="3.40.50.300">
    <property type="entry name" value="P-loop containing nucleotide triphosphate hydrolases"/>
    <property type="match status" value="1"/>
</dbReference>
<evidence type="ECO:0000256" key="1">
    <source>
        <dbReference type="ARBA" id="ARBA00022741"/>
    </source>
</evidence>
<dbReference type="SMART" id="SM00490">
    <property type="entry name" value="HELICc"/>
    <property type="match status" value="1"/>
</dbReference>
<organism evidence="7 8">
    <name type="scientific">Jimgerdemannia flammicorona</name>
    <dbReference type="NCBI Taxonomy" id="994334"/>
    <lineage>
        <taxon>Eukaryota</taxon>
        <taxon>Fungi</taxon>
        <taxon>Fungi incertae sedis</taxon>
        <taxon>Mucoromycota</taxon>
        <taxon>Mucoromycotina</taxon>
        <taxon>Endogonomycetes</taxon>
        <taxon>Endogonales</taxon>
        <taxon>Endogonaceae</taxon>
        <taxon>Jimgerdemannia</taxon>
    </lineage>
</organism>
<feature type="region of interest" description="Disordered" evidence="4">
    <location>
        <begin position="1"/>
        <end position="34"/>
    </location>
</feature>
<dbReference type="InterPro" id="IPR027417">
    <property type="entry name" value="P-loop_NTPase"/>
</dbReference>
<feature type="compositionally biased region" description="Basic and acidic residues" evidence="4">
    <location>
        <begin position="142"/>
        <end position="154"/>
    </location>
</feature>
<dbReference type="GO" id="GO:0016787">
    <property type="term" value="F:hydrolase activity"/>
    <property type="evidence" value="ECO:0007669"/>
    <property type="project" value="UniProtKB-KW"/>
</dbReference>
<reference evidence="7 8" key="1">
    <citation type="journal article" date="2018" name="New Phytol.">
        <title>Phylogenomics of Endogonaceae and evolution of mycorrhizas within Mucoromycota.</title>
        <authorList>
            <person name="Chang Y."/>
            <person name="Desiro A."/>
            <person name="Na H."/>
            <person name="Sandor L."/>
            <person name="Lipzen A."/>
            <person name="Clum A."/>
            <person name="Barry K."/>
            <person name="Grigoriev I.V."/>
            <person name="Martin F.M."/>
            <person name="Stajich J.E."/>
            <person name="Smith M.E."/>
            <person name="Bonito G."/>
            <person name="Spatafora J.W."/>
        </authorList>
    </citation>
    <scope>NUCLEOTIDE SEQUENCE [LARGE SCALE GENOMIC DNA]</scope>
    <source>
        <strain evidence="7 8">GMNB39</strain>
    </source>
</reference>
<comment type="caution">
    <text evidence="7">The sequence shown here is derived from an EMBL/GenBank/DDBJ whole genome shotgun (WGS) entry which is preliminary data.</text>
</comment>
<feature type="region of interest" description="Disordered" evidence="4">
    <location>
        <begin position="60"/>
        <end position="82"/>
    </location>
</feature>
<dbReference type="GO" id="GO:0003682">
    <property type="term" value="F:chromatin binding"/>
    <property type="evidence" value="ECO:0007669"/>
    <property type="project" value="TreeGrafter"/>
</dbReference>
<proteinExistence type="predicted"/>
<dbReference type="PANTHER" id="PTHR47161">
    <property type="entry name" value="LYMPHOID-SPECIFIC HELICASE"/>
    <property type="match status" value="1"/>
</dbReference>
<protein>
    <submittedName>
        <fullName evidence="7">P-loop containing nucleoside triphosphate hydrolase protein</fullName>
    </submittedName>
</protein>
<dbReference type="OrthoDB" id="5857104at2759"/>
<dbReference type="InterPro" id="IPR001650">
    <property type="entry name" value="Helicase_C-like"/>
</dbReference>
<name>A0A433DGT7_9FUNG</name>
<dbReference type="InterPro" id="IPR014001">
    <property type="entry name" value="Helicase_ATP-bd"/>
</dbReference>
<feature type="compositionally biased region" description="Polar residues" evidence="4">
    <location>
        <begin position="8"/>
        <end position="32"/>
    </location>
</feature>
<dbReference type="Proteomes" id="UP000268093">
    <property type="component" value="Unassembled WGS sequence"/>
</dbReference>
<sequence>MPIDVDSISDTSTASPASESPNATTAGTTPVTSEVEAEIEIVDKDGNTLVTDTMLKEEEKLHQQTEKETAKVMQEESRNQFDQGIKEQRMKRLNFLLSKSSAYATILSEKLKRQQDEAREKAAKLDAARRIEEARLQAAGKEGNEADENKRAAEGEQEQEGEGSMAMRRRSGRTNIVIPAPPPKKTKTAAKKRKAGDEEYQLEDLINEEVGGSVVVYVYYRFRACTHITLEIKRRKQDSPDPVTTTSIFANTTMSTASGQAGPDPIKKIKPSISARQPSLVTGGMLREYQLAGVEWLVSLWENGLNGILADEMGLGKTLQTIAFIAHLKGMNVSGPFLIVTPLSTLANWVSEFQRYYVFHNLFPSCSSSSNRLSSFSIFSFTHLIHHHARFTPTIPVLLFHGNKDERAHMINHKLKKNKEATYEFPVVVTSYEIVMNDRKYLQNNLAELWSLLNFLLPDIFDDLDMFQSWFDFSDLHQKSGQERIMREEDENHIVSSLHMILKPFLLRRLKNDVEHDLPKKKEYLLYAPLTKAQKEIYDAILDRNIRGFLIDKKGGGENPETTALNDGKENNENGQSGKTKGKTRTAATNRVNYKEMTDAEWFKMVESDERVEEEVEYVLDNEAVGREYQKRNAVKAVGNLKLQNLVMQLRKVCNHPFLFDWPLDPATNEPVVSSELVNQSGKIMMIDRLLPALFERGHKVLIFSQMTKMLDILQDWVTVIKGWKTCRLDGSVPQEERRKQIAEFNDPKSDCMLFLLSTRAGGLGINLTAADTVVIFDSDWNPQMDLQAQDRVHRIGQTKPVLIYRLVIGNTVESKILEKASAKRRLEKLHRLLRNLSFILSHIYYWDTVRLISPYPGKFKVPTAGTQESRSTLLELAEILASEDGEKVHVATEGDRVISDDDLEKLLDRSPTVFEAQTVSAQGAFREIEESELRDVKSDALATRT</sequence>
<dbReference type="GO" id="GO:0005524">
    <property type="term" value="F:ATP binding"/>
    <property type="evidence" value="ECO:0007669"/>
    <property type="project" value="InterPro"/>
</dbReference>